<dbReference type="PANTHER" id="PTHR30345:SF0">
    <property type="entry name" value="DNA DAMAGE-REPAIR_TOLERATION PROTEIN DRT102"/>
    <property type="match status" value="1"/>
</dbReference>
<sequence length="153" mass="17160">MKVRIASDHAGCKMKEELAEELKKEGYEIELFGAQSDDNPISYADVGIEFAKAYINDEDKANTKYVAICGSGIGISIALNRFKKIRCARVDTPEEARLAKLHNDANILCFGGRLITKELALEMFHEWNNTNFEGNRHIPRILKLDEVGEGSEN</sequence>
<accession>A0A2Z4ND09</accession>
<dbReference type="GO" id="GO:0009052">
    <property type="term" value="P:pentose-phosphate shunt, non-oxidative branch"/>
    <property type="evidence" value="ECO:0007669"/>
    <property type="project" value="TreeGrafter"/>
</dbReference>
<name>A0A2Z4ND09_9BACT</name>
<feature type="binding site" evidence="3">
    <location>
        <position position="140"/>
    </location>
    <ligand>
        <name>D-ribulose 5-phosphate</name>
        <dbReference type="ChEBI" id="CHEBI:58121"/>
    </ligand>
</feature>
<feature type="binding site" evidence="3">
    <location>
        <position position="103"/>
    </location>
    <ligand>
        <name>D-ribulose 5-phosphate</name>
        <dbReference type="ChEBI" id="CHEBI:58121"/>
    </ligand>
</feature>
<proteinExistence type="inferred from homology"/>
<evidence type="ECO:0000313" key="4">
    <source>
        <dbReference type="EMBL" id="AWX69461.1"/>
    </source>
</evidence>
<dbReference type="RefSeq" id="WP_033178506.1">
    <property type="nucleotide sequence ID" value="NZ_CP030140.1"/>
</dbReference>
<evidence type="ECO:0000256" key="1">
    <source>
        <dbReference type="ARBA" id="ARBA00008754"/>
    </source>
</evidence>
<dbReference type="InterPro" id="IPR036569">
    <property type="entry name" value="RpiB_LacA_LacB_sf"/>
</dbReference>
<dbReference type="SUPFAM" id="SSF89623">
    <property type="entry name" value="Ribose/Galactose isomerase RpiB/AlsB"/>
    <property type="match status" value="1"/>
</dbReference>
<feature type="binding site" evidence="3">
    <location>
        <begin position="8"/>
        <end position="9"/>
    </location>
    <ligand>
        <name>D-ribulose 5-phosphate</name>
        <dbReference type="ChEBI" id="CHEBI:58121"/>
    </ligand>
</feature>
<evidence type="ECO:0000313" key="5">
    <source>
        <dbReference type="Proteomes" id="UP000250218"/>
    </source>
</evidence>
<dbReference type="NCBIfam" id="TIGR00689">
    <property type="entry name" value="rpiB_lacA_lacB"/>
    <property type="match status" value="1"/>
</dbReference>
<keyword evidence="4" id="KW-0413">Isomerase</keyword>
<protein>
    <submittedName>
        <fullName evidence="4">RpiB/LacA/LacB family sugar-phosphate isomerase</fullName>
    </submittedName>
</protein>
<dbReference type="PIRSF" id="PIRSF005384">
    <property type="entry name" value="RpiB_LacA_B"/>
    <property type="match status" value="1"/>
</dbReference>
<dbReference type="Proteomes" id="UP000250218">
    <property type="component" value="Chromosome"/>
</dbReference>
<dbReference type="InterPro" id="IPR003500">
    <property type="entry name" value="RpiB_LacA_LacB"/>
</dbReference>
<dbReference type="Pfam" id="PF02502">
    <property type="entry name" value="LacAB_rpiB"/>
    <property type="match status" value="1"/>
</dbReference>
<dbReference type="GO" id="GO:0004751">
    <property type="term" value="F:ribose-5-phosphate isomerase activity"/>
    <property type="evidence" value="ECO:0007669"/>
    <property type="project" value="TreeGrafter"/>
</dbReference>
<dbReference type="NCBIfam" id="NF004051">
    <property type="entry name" value="PRK05571.1"/>
    <property type="match status" value="1"/>
</dbReference>
<reference evidence="5" key="1">
    <citation type="submission" date="2018-06" db="EMBL/GenBank/DDBJ databases">
        <title>Complete genome sequences of Mycoplasma anatis, M. anseris and M. cloacale type strains.</title>
        <authorList>
            <person name="Grozner D."/>
            <person name="Forro B."/>
            <person name="Sulyok K.M."/>
            <person name="Marton S."/>
            <person name="Kreizinger Z."/>
            <person name="Banyai K."/>
            <person name="Gyuranecz M."/>
        </authorList>
    </citation>
    <scope>NUCLEOTIDE SEQUENCE [LARGE SCALE GENOMIC DNA]</scope>
    <source>
        <strain evidence="5">ATCC 49234</strain>
    </source>
</reference>
<keyword evidence="5" id="KW-1185">Reference proteome</keyword>
<evidence type="ECO:0000256" key="3">
    <source>
        <dbReference type="PIRSR" id="PIRSR005384-2"/>
    </source>
</evidence>
<comment type="similarity">
    <text evidence="1">Belongs to the LacAB/RpiB family.</text>
</comment>
<feature type="binding site" evidence="3">
    <location>
        <position position="113"/>
    </location>
    <ligand>
        <name>D-ribulose 5-phosphate</name>
        <dbReference type="ChEBI" id="CHEBI:58121"/>
    </ligand>
</feature>
<dbReference type="EMBL" id="CP030140">
    <property type="protein sequence ID" value="AWX69461.1"/>
    <property type="molecule type" value="Genomic_DNA"/>
</dbReference>
<dbReference type="KEGG" id="mane:DP065_01685"/>
<gene>
    <name evidence="4" type="ORF">DP065_01685</name>
</gene>
<dbReference type="GO" id="GO:0019316">
    <property type="term" value="P:D-allose catabolic process"/>
    <property type="evidence" value="ECO:0007669"/>
    <property type="project" value="TreeGrafter"/>
</dbReference>
<dbReference type="Gene3D" id="3.40.1400.10">
    <property type="entry name" value="Sugar-phosphate isomerase, RpiB/LacA/LacB"/>
    <property type="match status" value="1"/>
</dbReference>
<organism evidence="4 5">
    <name type="scientific">[Mycoplasma] anseris</name>
    <dbReference type="NCBI Taxonomy" id="92400"/>
    <lineage>
        <taxon>Bacteria</taxon>
        <taxon>Bacillati</taxon>
        <taxon>Mycoplasmatota</taxon>
        <taxon>Mycoplasmoidales</taxon>
        <taxon>Metamycoplasmataceae</taxon>
        <taxon>Metamycoplasma</taxon>
    </lineage>
</organism>
<dbReference type="PANTHER" id="PTHR30345">
    <property type="entry name" value="RIBOSE-5-PHOSPHATE ISOMERASE B"/>
    <property type="match status" value="1"/>
</dbReference>
<feature type="active site" description="Proton acceptor" evidence="2">
    <location>
        <position position="69"/>
    </location>
</feature>
<evidence type="ECO:0000256" key="2">
    <source>
        <dbReference type="PIRSR" id="PIRSR005384-1"/>
    </source>
</evidence>
<feature type="active site" description="Proton donor" evidence="2">
    <location>
        <position position="102"/>
    </location>
</feature>
<dbReference type="AlphaFoldDB" id="A0A2Z4ND09"/>
<feature type="binding site" evidence="3">
    <location>
        <position position="136"/>
    </location>
    <ligand>
        <name>D-ribulose 5-phosphate</name>
        <dbReference type="ChEBI" id="CHEBI:58121"/>
    </ligand>
</feature>
<feature type="binding site" evidence="3">
    <location>
        <begin position="70"/>
        <end position="74"/>
    </location>
    <ligand>
        <name>D-ribulose 5-phosphate</name>
        <dbReference type="ChEBI" id="CHEBI:58121"/>
    </ligand>
</feature>